<dbReference type="RefSeq" id="WP_354457780.1">
    <property type="nucleotide sequence ID" value="NZ_JBEWSZ010000001.1"/>
</dbReference>
<accession>A0ABV2D6M8</accession>
<sequence>MNELDQVQCEIVTADLLYARVVHEYNYQALKLSKSLRPQQWWGPLAEAIPSVLLLGCFSALDQASFDLGRIIAGSRQGRR</sequence>
<dbReference type="EMBL" id="JBEWSZ010000001">
    <property type="protein sequence ID" value="MET2825696.1"/>
    <property type="molecule type" value="Genomic_DNA"/>
</dbReference>
<evidence type="ECO:0000313" key="1">
    <source>
        <dbReference type="EMBL" id="MET2825696.1"/>
    </source>
</evidence>
<evidence type="ECO:0000313" key="2">
    <source>
        <dbReference type="Proteomes" id="UP001548832"/>
    </source>
</evidence>
<dbReference type="Proteomes" id="UP001548832">
    <property type="component" value="Unassembled WGS sequence"/>
</dbReference>
<proteinExistence type="predicted"/>
<protein>
    <submittedName>
        <fullName evidence="1">Uncharacterized protein</fullName>
    </submittedName>
</protein>
<organism evidence="1 2">
    <name type="scientific">Mesorhizobium shangrilense</name>
    <dbReference type="NCBI Taxonomy" id="460060"/>
    <lineage>
        <taxon>Bacteria</taxon>
        <taxon>Pseudomonadati</taxon>
        <taxon>Pseudomonadota</taxon>
        <taxon>Alphaproteobacteria</taxon>
        <taxon>Hyphomicrobiales</taxon>
        <taxon>Phyllobacteriaceae</taxon>
        <taxon>Mesorhizobium</taxon>
    </lineage>
</organism>
<name>A0ABV2D6M8_9HYPH</name>
<keyword evidence="2" id="KW-1185">Reference proteome</keyword>
<comment type="caution">
    <text evidence="1">The sequence shown here is derived from an EMBL/GenBank/DDBJ whole genome shotgun (WGS) entry which is preliminary data.</text>
</comment>
<reference evidence="1 2" key="1">
    <citation type="submission" date="2024-06" db="EMBL/GenBank/DDBJ databases">
        <authorList>
            <person name="Kim D.-U."/>
        </authorList>
    </citation>
    <scope>NUCLEOTIDE SEQUENCE [LARGE SCALE GENOMIC DNA]</scope>
    <source>
        <strain evidence="1 2">KACC15460</strain>
    </source>
</reference>
<gene>
    <name evidence="1" type="ORF">ABVQ20_01760</name>
</gene>